<evidence type="ECO:0000256" key="1">
    <source>
        <dbReference type="ARBA" id="ARBA00007074"/>
    </source>
</evidence>
<dbReference type="AlphaFoldDB" id="A0A494RFS3"/>
<dbReference type="Gene3D" id="3.90.1720.10">
    <property type="entry name" value="endopeptidase domain like (from Nostoc punctiforme)"/>
    <property type="match status" value="1"/>
</dbReference>
<feature type="domain" description="NlpC/P60" evidence="5">
    <location>
        <begin position="12"/>
        <end position="155"/>
    </location>
</feature>
<dbReference type="GO" id="GO:0008234">
    <property type="term" value="F:cysteine-type peptidase activity"/>
    <property type="evidence" value="ECO:0007669"/>
    <property type="project" value="UniProtKB-KW"/>
</dbReference>
<evidence type="ECO:0000256" key="2">
    <source>
        <dbReference type="ARBA" id="ARBA00022670"/>
    </source>
</evidence>
<keyword evidence="7" id="KW-1185">Reference proteome</keyword>
<evidence type="ECO:0000259" key="5">
    <source>
        <dbReference type="PROSITE" id="PS51935"/>
    </source>
</evidence>
<dbReference type="GO" id="GO:0006508">
    <property type="term" value="P:proteolysis"/>
    <property type="evidence" value="ECO:0007669"/>
    <property type="project" value="UniProtKB-KW"/>
</dbReference>
<dbReference type="SUPFAM" id="SSF54001">
    <property type="entry name" value="Cysteine proteinases"/>
    <property type="match status" value="1"/>
</dbReference>
<protein>
    <submittedName>
        <fullName evidence="6">Peptidase P60</fullName>
    </submittedName>
</protein>
<accession>A0A494RFS3</accession>
<evidence type="ECO:0000313" key="6">
    <source>
        <dbReference type="EMBL" id="AYG95215.1"/>
    </source>
</evidence>
<sequence>MRDHPLHEGEGEARRALVVAVARSWLGTPYRHQASVRGEGADCLGLVRGIWREVMGDEPEAPPPYRPDWAEVGGEEALWAAARRRLVEIAPERAGLGDVLLFRIAAGAPAKHCAVLSAVEGPERRMIHAYWGRSVVESWMGPWWRRRLVAAFRWPEKLKE</sequence>
<gene>
    <name evidence="6" type="ORF">D8I30_08505</name>
</gene>
<keyword evidence="4" id="KW-0788">Thiol protease</keyword>
<dbReference type="NCBIfam" id="TIGR02219">
    <property type="entry name" value="phage_NlpC_fam"/>
    <property type="match status" value="1"/>
</dbReference>
<keyword evidence="2" id="KW-0645">Protease</keyword>
<name>A0A494RFS3_9CAUL</name>
<keyword evidence="3" id="KW-0378">Hydrolase</keyword>
<evidence type="ECO:0000313" key="7">
    <source>
        <dbReference type="Proteomes" id="UP000276984"/>
    </source>
</evidence>
<comment type="similarity">
    <text evidence="1">Belongs to the peptidase C40 family.</text>
</comment>
<dbReference type="PROSITE" id="PS51935">
    <property type="entry name" value="NLPC_P60"/>
    <property type="match status" value="1"/>
</dbReference>
<dbReference type="Proteomes" id="UP000276984">
    <property type="component" value="Chromosome"/>
</dbReference>
<dbReference type="InterPro" id="IPR000064">
    <property type="entry name" value="NLP_P60_dom"/>
</dbReference>
<dbReference type="InterPro" id="IPR011929">
    <property type="entry name" value="Phage_pept_NlpC/P60"/>
</dbReference>
<evidence type="ECO:0000256" key="3">
    <source>
        <dbReference type="ARBA" id="ARBA00022801"/>
    </source>
</evidence>
<dbReference type="OrthoDB" id="6058745at2"/>
<evidence type="ECO:0000256" key="4">
    <source>
        <dbReference type="ARBA" id="ARBA00022807"/>
    </source>
</evidence>
<reference evidence="6 7" key="1">
    <citation type="submission" date="2018-10" db="EMBL/GenBank/DDBJ databases">
        <title>Complete genome sequence of Brevundimonas naejangsanensis BRV3.</title>
        <authorList>
            <person name="Berrios L."/>
            <person name="Ely B."/>
        </authorList>
    </citation>
    <scope>NUCLEOTIDE SEQUENCE [LARGE SCALE GENOMIC DNA]</scope>
    <source>
        <strain evidence="6 7">BRV3</strain>
    </source>
</reference>
<dbReference type="EMBL" id="CP032707">
    <property type="protein sequence ID" value="AYG95215.1"/>
    <property type="molecule type" value="Genomic_DNA"/>
</dbReference>
<dbReference type="InterPro" id="IPR038765">
    <property type="entry name" value="Papain-like_cys_pep_sf"/>
</dbReference>
<proteinExistence type="inferred from homology"/>
<organism evidence="6 7">
    <name type="scientific">Brevundimonas naejangsanensis</name>
    <dbReference type="NCBI Taxonomy" id="588932"/>
    <lineage>
        <taxon>Bacteria</taxon>
        <taxon>Pseudomonadati</taxon>
        <taxon>Pseudomonadota</taxon>
        <taxon>Alphaproteobacteria</taxon>
        <taxon>Caulobacterales</taxon>
        <taxon>Caulobacteraceae</taxon>
        <taxon>Brevundimonas</taxon>
    </lineage>
</organism>